<name>A0A6A4PC83_LUPAL</name>
<dbReference type="Proteomes" id="UP000447434">
    <property type="component" value="Chromosome 16"/>
</dbReference>
<dbReference type="AlphaFoldDB" id="A0A6A4PC83"/>
<organism evidence="1 2">
    <name type="scientific">Lupinus albus</name>
    <name type="common">White lupine</name>
    <name type="synonym">Lupinus termis</name>
    <dbReference type="NCBI Taxonomy" id="3870"/>
    <lineage>
        <taxon>Eukaryota</taxon>
        <taxon>Viridiplantae</taxon>
        <taxon>Streptophyta</taxon>
        <taxon>Embryophyta</taxon>
        <taxon>Tracheophyta</taxon>
        <taxon>Spermatophyta</taxon>
        <taxon>Magnoliopsida</taxon>
        <taxon>eudicotyledons</taxon>
        <taxon>Gunneridae</taxon>
        <taxon>Pentapetalae</taxon>
        <taxon>rosids</taxon>
        <taxon>fabids</taxon>
        <taxon>Fabales</taxon>
        <taxon>Fabaceae</taxon>
        <taxon>Papilionoideae</taxon>
        <taxon>50 kb inversion clade</taxon>
        <taxon>genistoids sensu lato</taxon>
        <taxon>core genistoids</taxon>
        <taxon>Genisteae</taxon>
        <taxon>Lupinus</taxon>
    </lineage>
</organism>
<dbReference type="EMBL" id="WOCE01000016">
    <property type="protein sequence ID" value="KAE9597799.1"/>
    <property type="molecule type" value="Genomic_DNA"/>
</dbReference>
<evidence type="ECO:0000313" key="1">
    <source>
        <dbReference type="EMBL" id="KAE9597799.1"/>
    </source>
</evidence>
<evidence type="ECO:0000313" key="2">
    <source>
        <dbReference type="Proteomes" id="UP000447434"/>
    </source>
</evidence>
<sequence>MQVVVEGTYRHKETFYNVVVEVETYRHMEDICKHVLGVIYDCKLDNVHALVGYNGLAWIHSKNYNQQQH</sequence>
<reference evidence="2" key="1">
    <citation type="journal article" date="2020" name="Nat. Commun.">
        <title>Genome sequence of the cluster root forming white lupin.</title>
        <authorList>
            <person name="Hufnagel B."/>
            <person name="Marques A."/>
            <person name="Soriano A."/>
            <person name="Marques L."/>
            <person name="Divol F."/>
            <person name="Doumas P."/>
            <person name="Sallet E."/>
            <person name="Mancinotti D."/>
            <person name="Carrere S."/>
            <person name="Marande W."/>
            <person name="Arribat S."/>
            <person name="Keller J."/>
            <person name="Huneau C."/>
            <person name="Blein T."/>
            <person name="Aime D."/>
            <person name="Laguerre M."/>
            <person name="Taylor J."/>
            <person name="Schubert V."/>
            <person name="Nelson M."/>
            <person name="Geu-Flores F."/>
            <person name="Crespi M."/>
            <person name="Gallardo-Guerrero K."/>
            <person name="Delaux P.-M."/>
            <person name="Salse J."/>
            <person name="Berges H."/>
            <person name="Guyot R."/>
            <person name="Gouzy J."/>
            <person name="Peret B."/>
        </authorList>
    </citation>
    <scope>NUCLEOTIDE SEQUENCE [LARGE SCALE GENOMIC DNA]</scope>
    <source>
        <strain evidence="2">cv. Amiga</strain>
    </source>
</reference>
<keyword evidence="2" id="KW-1185">Reference proteome</keyword>
<proteinExistence type="predicted"/>
<accession>A0A6A4PC83</accession>
<gene>
    <name evidence="1" type="ORF">Lalb_Chr16g0390451</name>
</gene>
<comment type="caution">
    <text evidence="1">The sequence shown here is derived from an EMBL/GenBank/DDBJ whole genome shotgun (WGS) entry which is preliminary data.</text>
</comment>
<protein>
    <submittedName>
        <fullName evidence="1">Uncharacterized protein</fullName>
    </submittedName>
</protein>